<dbReference type="Proteomes" id="UP000774617">
    <property type="component" value="Unassembled WGS sequence"/>
</dbReference>
<proteinExistence type="predicted"/>
<evidence type="ECO:0000313" key="2">
    <source>
        <dbReference type="EMBL" id="KAH7042014.1"/>
    </source>
</evidence>
<reference evidence="2 3" key="1">
    <citation type="journal article" date="2021" name="Nat. Commun.">
        <title>Genetic determinants of endophytism in the Arabidopsis root mycobiome.</title>
        <authorList>
            <person name="Mesny F."/>
            <person name="Miyauchi S."/>
            <person name="Thiergart T."/>
            <person name="Pickel B."/>
            <person name="Atanasova L."/>
            <person name="Karlsson M."/>
            <person name="Huettel B."/>
            <person name="Barry K.W."/>
            <person name="Haridas S."/>
            <person name="Chen C."/>
            <person name="Bauer D."/>
            <person name="Andreopoulos W."/>
            <person name="Pangilinan J."/>
            <person name="LaButti K."/>
            <person name="Riley R."/>
            <person name="Lipzen A."/>
            <person name="Clum A."/>
            <person name="Drula E."/>
            <person name="Henrissat B."/>
            <person name="Kohler A."/>
            <person name="Grigoriev I.V."/>
            <person name="Martin F.M."/>
            <person name="Hacquard S."/>
        </authorList>
    </citation>
    <scope>NUCLEOTIDE SEQUENCE [LARGE SCALE GENOMIC DNA]</scope>
    <source>
        <strain evidence="2 3">MPI-SDFR-AT-0080</strain>
    </source>
</reference>
<evidence type="ECO:0000256" key="1">
    <source>
        <dbReference type="SAM" id="MobiDB-lite"/>
    </source>
</evidence>
<comment type="caution">
    <text evidence="2">The sequence shown here is derived from an EMBL/GenBank/DDBJ whole genome shotgun (WGS) entry which is preliminary data.</text>
</comment>
<keyword evidence="3" id="KW-1185">Reference proteome</keyword>
<accession>A0ABQ8G180</accession>
<feature type="compositionally biased region" description="Basic and acidic residues" evidence="1">
    <location>
        <begin position="35"/>
        <end position="49"/>
    </location>
</feature>
<organism evidence="2 3">
    <name type="scientific">Macrophomina phaseolina</name>
    <dbReference type="NCBI Taxonomy" id="35725"/>
    <lineage>
        <taxon>Eukaryota</taxon>
        <taxon>Fungi</taxon>
        <taxon>Dikarya</taxon>
        <taxon>Ascomycota</taxon>
        <taxon>Pezizomycotina</taxon>
        <taxon>Dothideomycetes</taxon>
        <taxon>Dothideomycetes incertae sedis</taxon>
        <taxon>Botryosphaeriales</taxon>
        <taxon>Botryosphaeriaceae</taxon>
        <taxon>Macrophomina</taxon>
    </lineage>
</organism>
<feature type="region of interest" description="Disordered" evidence="1">
    <location>
        <begin position="1"/>
        <end position="78"/>
    </location>
</feature>
<dbReference type="EMBL" id="JAGTJR010000028">
    <property type="protein sequence ID" value="KAH7042014.1"/>
    <property type="molecule type" value="Genomic_DNA"/>
</dbReference>
<protein>
    <submittedName>
        <fullName evidence="2">Uncharacterized protein</fullName>
    </submittedName>
</protein>
<sequence length="301" mass="32924">MLMLQQPCSDESPPTSPCRNRCYKRGASEATAAELGRRERARAKDKAEARPIGPNTRAQGARDNARRSRGVAGNRISALGSETGQRLRQLHRGWRRDPAWALMKRNTQCSQICCSNTNAAAGAYAYIRVARRCPLPRHCHPLPCRLPAVAVLGRSFVARIRLISLPLPHLQGGLPGLILRLLRARLVLEGPVFRVSFAFVLLCPLHLLAPCCASASTRSKPIYLGHTRARLSGNHDQAHPFMLITNTATEAATRARGAWACAAIVSVSFRGALNSELKIQKSKRNTLKPAEERNVARAAGI</sequence>
<gene>
    <name evidence="2" type="ORF">B0J12DRAFT_218974</name>
</gene>
<evidence type="ECO:0000313" key="3">
    <source>
        <dbReference type="Proteomes" id="UP000774617"/>
    </source>
</evidence>
<feature type="compositionally biased region" description="Polar residues" evidence="1">
    <location>
        <begin position="1"/>
        <end position="13"/>
    </location>
</feature>
<name>A0ABQ8G180_9PEZI</name>